<keyword evidence="8" id="KW-0812">Transmembrane</keyword>
<dbReference type="SUPFAM" id="SSF47384">
    <property type="entry name" value="Homodimeric domain of signal transducing histidine kinase"/>
    <property type="match status" value="1"/>
</dbReference>
<name>V7D9H1_9PSED</name>
<feature type="non-terminal residue" evidence="17">
    <location>
        <position position="1"/>
    </location>
</feature>
<dbReference type="GO" id="GO:0005524">
    <property type="term" value="F:ATP binding"/>
    <property type="evidence" value="ECO:0007669"/>
    <property type="project" value="UniProtKB-KW"/>
</dbReference>
<dbReference type="PANTHER" id="PTHR44936:SF5">
    <property type="entry name" value="SENSOR HISTIDINE KINASE ENVZ"/>
    <property type="match status" value="1"/>
</dbReference>
<evidence type="ECO:0000313" key="18">
    <source>
        <dbReference type="Proteomes" id="UP000018511"/>
    </source>
</evidence>
<evidence type="ECO:0000256" key="3">
    <source>
        <dbReference type="ARBA" id="ARBA00012438"/>
    </source>
</evidence>
<dbReference type="SMART" id="SM00387">
    <property type="entry name" value="HATPase_c"/>
    <property type="match status" value="1"/>
</dbReference>
<gene>
    <name evidence="17" type="ORF">O164_14520</name>
</gene>
<dbReference type="AlphaFoldDB" id="V7D9H1"/>
<dbReference type="GO" id="GO:0005886">
    <property type="term" value="C:plasma membrane"/>
    <property type="evidence" value="ECO:0007669"/>
    <property type="project" value="UniProtKB-SubCell"/>
</dbReference>
<dbReference type="EC" id="2.7.13.3" evidence="3"/>
<keyword evidence="14" id="KW-0472">Membrane</keyword>
<evidence type="ECO:0000256" key="6">
    <source>
        <dbReference type="ARBA" id="ARBA00022553"/>
    </source>
</evidence>
<dbReference type="InterPro" id="IPR050980">
    <property type="entry name" value="2C_sensor_his_kinase"/>
</dbReference>
<evidence type="ECO:0000313" key="17">
    <source>
        <dbReference type="EMBL" id="ESW39007.1"/>
    </source>
</evidence>
<evidence type="ECO:0000256" key="10">
    <source>
        <dbReference type="ARBA" id="ARBA00022777"/>
    </source>
</evidence>
<evidence type="ECO:0000256" key="11">
    <source>
        <dbReference type="ARBA" id="ARBA00022840"/>
    </source>
</evidence>
<dbReference type="EMBL" id="AXUP01000181">
    <property type="protein sequence ID" value="ESW39007.1"/>
    <property type="molecule type" value="Genomic_DNA"/>
</dbReference>
<dbReference type="SMART" id="SM00388">
    <property type="entry name" value="HisKA"/>
    <property type="match status" value="1"/>
</dbReference>
<evidence type="ECO:0000259" key="16">
    <source>
        <dbReference type="PROSITE" id="PS50885"/>
    </source>
</evidence>
<keyword evidence="12" id="KW-1133">Transmembrane helix</keyword>
<feature type="domain" description="HAMP" evidence="16">
    <location>
        <begin position="1"/>
        <end position="29"/>
    </location>
</feature>
<keyword evidence="5" id="KW-0997">Cell inner membrane</keyword>
<comment type="catalytic activity">
    <reaction evidence="1">
        <text>ATP + protein L-histidine = ADP + protein N-phospho-L-histidine.</text>
        <dbReference type="EC" id="2.7.13.3"/>
    </reaction>
</comment>
<dbReference type="PROSITE" id="PS50885">
    <property type="entry name" value="HAMP"/>
    <property type="match status" value="1"/>
</dbReference>
<keyword evidence="7" id="KW-0808">Transferase</keyword>
<keyword evidence="11" id="KW-0067">ATP-binding</keyword>
<organism evidence="17 18">
    <name type="scientific">Pseudomonas taiwanensis SJ9</name>
    <dbReference type="NCBI Taxonomy" id="1388762"/>
    <lineage>
        <taxon>Bacteria</taxon>
        <taxon>Pseudomonadati</taxon>
        <taxon>Pseudomonadota</taxon>
        <taxon>Gammaproteobacteria</taxon>
        <taxon>Pseudomonadales</taxon>
        <taxon>Pseudomonadaceae</taxon>
        <taxon>Pseudomonas</taxon>
    </lineage>
</organism>
<sequence>PLALDGPEEVRQAAQAFNAMQQRLIAMVNDKAYFLAAVSHDLRTPLTRMRLRLERLPDDENRQRLRQNIAQMDNMIGQVLDYLRAGEQQNLQQVDLDRLVVRQCAELATAEEPLPVHGQAGSLQADALLLQRCLQNLLVNALRYAKEVSVTLEQATTGVFIHIDDRGPGIAPGLLATIIDPFVRGDGSRNQASGGYGLGLSIAQRIAASHGGELLLANREGGGLRVSVLLPNQPLRAPL</sequence>
<accession>V7D9H1</accession>
<dbReference type="GO" id="GO:0000155">
    <property type="term" value="F:phosphorelay sensor kinase activity"/>
    <property type="evidence" value="ECO:0007669"/>
    <property type="project" value="InterPro"/>
</dbReference>
<keyword evidence="6" id="KW-0597">Phosphoprotein</keyword>
<dbReference type="InterPro" id="IPR036890">
    <property type="entry name" value="HATPase_C_sf"/>
</dbReference>
<keyword evidence="9" id="KW-0547">Nucleotide-binding</keyword>
<dbReference type="PATRIC" id="fig|1388762.3.peg.2874"/>
<keyword evidence="10 17" id="KW-0418">Kinase</keyword>
<dbReference type="Pfam" id="PF02518">
    <property type="entry name" value="HATPase_c"/>
    <property type="match status" value="1"/>
</dbReference>
<dbReference type="Proteomes" id="UP000018511">
    <property type="component" value="Unassembled WGS sequence"/>
</dbReference>
<reference evidence="17 18" key="1">
    <citation type="submission" date="2013-10" db="EMBL/GenBank/DDBJ databases">
        <title>Whole Genome Shotgun Sequence of Pseudomonas taiwanensis SJ9.</title>
        <authorList>
            <person name="Hong S.-J."/>
            <person name="Shin J.-H."/>
        </authorList>
    </citation>
    <scope>NUCLEOTIDE SEQUENCE [LARGE SCALE GENOMIC DNA]</scope>
    <source>
        <strain evidence="17 18">SJ9</strain>
    </source>
</reference>
<keyword evidence="4" id="KW-1003">Cell membrane</keyword>
<dbReference type="SUPFAM" id="SSF55874">
    <property type="entry name" value="ATPase domain of HSP90 chaperone/DNA topoisomerase II/histidine kinase"/>
    <property type="match status" value="1"/>
</dbReference>
<dbReference type="PRINTS" id="PR00344">
    <property type="entry name" value="BCTRLSENSOR"/>
</dbReference>
<dbReference type="PROSITE" id="PS50109">
    <property type="entry name" value="HIS_KIN"/>
    <property type="match status" value="1"/>
</dbReference>
<dbReference type="Pfam" id="PF00512">
    <property type="entry name" value="HisKA"/>
    <property type="match status" value="1"/>
</dbReference>
<evidence type="ECO:0000259" key="15">
    <source>
        <dbReference type="PROSITE" id="PS50109"/>
    </source>
</evidence>
<evidence type="ECO:0000256" key="13">
    <source>
        <dbReference type="ARBA" id="ARBA00023012"/>
    </source>
</evidence>
<dbReference type="InterPro" id="IPR003594">
    <property type="entry name" value="HATPase_dom"/>
</dbReference>
<dbReference type="CDD" id="cd00082">
    <property type="entry name" value="HisKA"/>
    <property type="match status" value="1"/>
</dbReference>
<evidence type="ECO:0000256" key="7">
    <source>
        <dbReference type="ARBA" id="ARBA00022679"/>
    </source>
</evidence>
<evidence type="ECO:0000256" key="1">
    <source>
        <dbReference type="ARBA" id="ARBA00000085"/>
    </source>
</evidence>
<protein>
    <recommendedName>
        <fullName evidence="3">histidine kinase</fullName>
        <ecNumber evidence="3">2.7.13.3</ecNumber>
    </recommendedName>
</protein>
<dbReference type="PANTHER" id="PTHR44936">
    <property type="entry name" value="SENSOR PROTEIN CREC"/>
    <property type="match status" value="1"/>
</dbReference>
<dbReference type="InterPro" id="IPR036097">
    <property type="entry name" value="HisK_dim/P_sf"/>
</dbReference>
<dbReference type="Gene3D" id="1.10.287.130">
    <property type="match status" value="1"/>
</dbReference>
<dbReference type="CDD" id="cd00075">
    <property type="entry name" value="HATPase"/>
    <property type="match status" value="1"/>
</dbReference>
<evidence type="ECO:0000256" key="12">
    <source>
        <dbReference type="ARBA" id="ARBA00022989"/>
    </source>
</evidence>
<comment type="subcellular location">
    <subcellularLocation>
        <location evidence="2">Cell inner membrane</location>
        <topology evidence="2">Multi-pass membrane protein</topology>
    </subcellularLocation>
</comment>
<dbReference type="RefSeq" id="WP_023661827.1">
    <property type="nucleotide sequence ID" value="NZ_AXUP01000181.1"/>
</dbReference>
<evidence type="ECO:0000256" key="14">
    <source>
        <dbReference type="ARBA" id="ARBA00023136"/>
    </source>
</evidence>
<evidence type="ECO:0000256" key="8">
    <source>
        <dbReference type="ARBA" id="ARBA00022692"/>
    </source>
</evidence>
<dbReference type="InterPro" id="IPR005467">
    <property type="entry name" value="His_kinase_dom"/>
</dbReference>
<evidence type="ECO:0000256" key="9">
    <source>
        <dbReference type="ARBA" id="ARBA00022741"/>
    </source>
</evidence>
<dbReference type="InterPro" id="IPR003661">
    <property type="entry name" value="HisK_dim/P_dom"/>
</dbReference>
<evidence type="ECO:0000256" key="2">
    <source>
        <dbReference type="ARBA" id="ARBA00004429"/>
    </source>
</evidence>
<dbReference type="InterPro" id="IPR003660">
    <property type="entry name" value="HAMP_dom"/>
</dbReference>
<dbReference type="Gene3D" id="3.30.565.10">
    <property type="entry name" value="Histidine kinase-like ATPase, C-terminal domain"/>
    <property type="match status" value="1"/>
</dbReference>
<evidence type="ECO:0000256" key="5">
    <source>
        <dbReference type="ARBA" id="ARBA00022519"/>
    </source>
</evidence>
<keyword evidence="13" id="KW-0902">Two-component regulatory system</keyword>
<evidence type="ECO:0000256" key="4">
    <source>
        <dbReference type="ARBA" id="ARBA00022475"/>
    </source>
</evidence>
<proteinExistence type="predicted"/>
<comment type="caution">
    <text evidence="17">The sequence shown here is derived from an EMBL/GenBank/DDBJ whole genome shotgun (WGS) entry which is preliminary data.</text>
</comment>
<dbReference type="InterPro" id="IPR004358">
    <property type="entry name" value="Sig_transdc_His_kin-like_C"/>
</dbReference>
<feature type="domain" description="Histidine kinase" evidence="15">
    <location>
        <begin position="37"/>
        <end position="234"/>
    </location>
</feature>